<keyword evidence="7" id="KW-1185">Reference proteome</keyword>
<gene>
    <name evidence="6" type="ORF">OCL06_03005</name>
</gene>
<evidence type="ECO:0000313" key="7">
    <source>
        <dbReference type="Proteomes" id="UP001209257"/>
    </source>
</evidence>
<dbReference type="InterPro" id="IPR007452">
    <property type="entry name" value="TamB_C"/>
</dbReference>
<evidence type="ECO:0000256" key="4">
    <source>
        <dbReference type="ARBA" id="ARBA00023136"/>
    </source>
</evidence>
<dbReference type="PANTHER" id="PTHR36985:SF1">
    <property type="entry name" value="TRANSLOCATION AND ASSEMBLY MODULE SUBUNIT TAMB"/>
    <property type="match status" value="1"/>
</dbReference>
<name>A0ABT2VJZ2_9ALTE</name>
<evidence type="ECO:0000313" key="6">
    <source>
        <dbReference type="EMBL" id="MCU7553566.1"/>
    </source>
</evidence>
<dbReference type="RefSeq" id="WP_262992252.1">
    <property type="nucleotide sequence ID" value="NZ_JAOTJC010000004.1"/>
</dbReference>
<keyword evidence="4" id="KW-0472">Membrane</keyword>
<evidence type="ECO:0000259" key="5">
    <source>
        <dbReference type="Pfam" id="PF04357"/>
    </source>
</evidence>
<evidence type="ECO:0000256" key="2">
    <source>
        <dbReference type="ARBA" id="ARBA00022692"/>
    </source>
</evidence>
<accession>A0ABT2VJZ2</accession>
<evidence type="ECO:0000256" key="1">
    <source>
        <dbReference type="ARBA" id="ARBA00004167"/>
    </source>
</evidence>
<keyword evidence="3" id="KW-1133">Transmembrane helix</keyword>
<proteinExistence type="predicted"/>
<evidence type="ECO:0000256" key="3">
    <source>
        <dbReference type="ARBA" id="ARBA00022989"/>
    </source>
</evidence>
<dbReference type="Pfam" id="PF04357">
    <property type="entry name" value="TamB"/>
    <property type="match status" value="1"/>
</dbReference>
<sequence>MRKRTISLWALSPFLLIALLIALLLSPLGTPVIRSVAVSVVPDLTIVDLDGSLAGDLTVDELHWQNEQWQVEVGSATVNLSWRCLLAPRVCVESLAASKVYVTQLAPAPPSAPETETTPLTLPIEIRVDRARVRDLRVVMEAQTIALRSAKLQLSAYRQITITEPAFAGLTVTLPVGEQPVQQPPQSYSLSYTAPQLPEIKLPIPVTITDFSLTDTRIVQGDSTQSVPAVRFASLQFAETRLALDELTVQHESASVAASAEVDFSGNYPLDVALQGEVALDSNTTQQLTLTAEGSLTDLNVALDASQAYDITANIQANILSDQLPLSVTAQWDEQPLPAQPQGTLHEGTISLQGTMGDYQLTGDSAATLPDIGRVPVTVDVVLNKHNIRVNTLQAKLLGGTVANTGTLYLNESVSWEGRTQLTSLSAAELVPQGPTAINGQFTSLMQLGENGPEMSISDLSVDAKLQGQPLNVGGSVVYAGGSDIIVATLTVTQDENRIQVAGQVFNKRYLDASVGLNLPSLNTLYPGVAGQINGQVNVTGNWQNPAAEGQINLAEVQVSPSINPSVAAQGALNGSIDIDGVLSEHALALDLTLPDHSLKLTLDGSWQNNRWQADVTDSQLGLLNTRWALDKPFNVAVQPTPLNVSVSSHCWQSRAEGSLCIKDVLYKDNKASWSVDADALPLGIWASELAGDLVPEAPEATLSVTTQGEVGVNTPMKARFEAAVTPAKWTLGKERPIVITLNSITASGVFENDELQASAEFVSTELGAVSASLTTSPLADSPPLAGSIRFKGLNVKPLKPLSPAIRELSGQLDGDIALDGTLFAPALTGTLTLNDGALDVQDMPVSLSNWQQTVTLEGKRASFDGSFMLGEGDGSLSGNVNWQNDLEFTANLKGTEFEVRQRDIRMKVSPDLTASVSKEKIDVSGSVNIPWARIVIEELPENAVSPSKDVHLRGEPPSDDPLDVVHASVMVNIDKAKTGEVKLEAFGLTANLHGGIRVNTQPSLVGYGDLQILDGRYQAYGQNLVIQTGEVQFNGPIEQPLLLVEAIRDPAKTQDNVIAGIRIDGPADSPNVNLFSDPSMDQQNVLSYLLTGEGPDSERTDPNYNALLLGFGLSNTESLTGQVGDALGIEDFSLSASETGVSVSGQLTDRLSVKYNVEVAALQSDATNNTLRRRQKPPNLALRYRLLPKLFLEAIYTTIEDDSEQALDLYYQFYLGENTDEPEEEEQD</sequence>
<organism evidence="6 7">
    <name type="scientific">Alteromonas salexigens</name>
    <dbReference type="NCBI Taxonomy" id="2982530"/>
    <lineage>
        <taxon>Bacteria</taxon>
        <taxon>Pseudomonadati</taxon>
        <taxon>Pseudomonadota</taxon>
        <taxon>Gammaproteobacteria</taxon>
        <taxon>Alteromonadales</taxon>
        <taxon>Alteromonadaceae</taxon>
        <taxon>Alteromonas/Salinimonas group</taxon>
        <taxon>Alteromonas</taxon>
    </lineage>
</organism>
<dbReference type="EMBL" id="JAOTJC010000004">
    <property type="protein sequence ID" value="MCU7553566.1"/>
    <property type="molecule type" value="Genomic_DNA"/>
</dbReference>
<keyword evidence="2" id="KW-0812">Transmembrane</keyword>
<comment type="caution">
    <text evidence="6">The sequence shown here is derived from an EMBL/GenBank/DDBJ whole genome shotgun (WGS) entry which is preliminary data.</text>
</comment>
<dbReference type="PANTHER" id="PTHR36985">
    <property type="entry name" value="TRANSLOCATION AND ASSEMBLY MODULE SUBUNIT TAMB"/>
    <property type="match status" value="1"/>
</dbReference>
<feature type="domain" description="Translocation and assembly module TamB C-terminal" evidence="5">
    <location>
        <begin position="871"/>
        <end position="1214"/>
    </location>
</feature>
<reference evidence="7" key="1">
    <citation type="submission" date="2023-07" db="EMBL/GenBank/DDBJ databases">
        <title>Study on multiphase classification of strain Alteromonas salexigens isolated from the Yellow Sea.</title>
        <authorList>
            <person name="Sun L."/>
        </authorList>
    </citation>
    <scope>NUCLEOTIDE SEQUENCE [LARGE SCALE GENOMIC DNA]</scope>
    <source>
        <strain evidence="7">ASW11-19</strain>
    </source>
</reference>
<protein>
    <submittedName>
        <fullName evidence="6">Translocation/assembly module TamB domain-containing protein</fullName>
    </submittedName>
</protein>
<comment type="subcellular location">
    <subcellularLocation>
        <location evidence="1">Membrane</location>
        <topology evidence="1">Single-pass membrane protein</topology>
    </subcellularLocation>
</comment>
<dbReference type="Proteomes" id="UP001209257">
    <property type="component" value="Unassembled WGS sequence"/>
</dbReference>